<dbReference type="Proteomes" id="UP000095287">
    <property type="component" value="Unplaced"/>
</dbReference>
<name>A0A1I7Z366_9BILA</name>
<sequence>MLLHKADATTGIYYRLLNQEIGRYLPEEPIEYRLSFSDNPIQSSKSHSNTLEDSTKLRPVPHVKKICCFVIIFCSEGNQRRHTTTKERKESAERSASRSVETESGDTC</sequence>
<proteinExistence type="predicted"/>
<dbReference type="WBParaSite" id="L893_g22148.t1">
    <property type="protein sequence ID" value="L893_g22148.t1"/>
    <property type="gene ID" value="L893_g22148"/>
</dbReference>
<organism evidence="2 3">
    <name type="scientific">Steinernema glaseri</name>
    <dbReference type="NCBI Taxonomy" id="37863"/>
    <lineage>
        <taxon>Eukaryota</taxon>
        <taxon>Metazoa</taxon>
        <taxon>Ecdysozoa</taxon>
        <taxon>Nematoda</taxon>
        <taxon>Chromadorea</taxon>
        <taxon>Rhabditida</taxon>
        <taxon>Tylenchina</taxon>
        <taxon>Panagrolaimomorpha</taxon>
        <taxon>Strongyloidoidea</taxon>
        <taxon>Steinernematidae</taxon>
        <taxon>Steinernema</taxon>
    </lineage>
</organism>
<evidence type="ECO:0000313" key="3">
    <source>
        <dbReference type="WBParaSite" id="L893_g22148.t1"/>
    </source>
</evidence>
<keyword evidence="2" id="KW-1185">Reference proteome</keyword>
<reference evidence="3" key="1">
    <citation type="submission" date="2016-11" db="UniProtKB">
        <authorList>
            <consortium name="WormBaseParasite"/>
        </authorList>
    </citation>
    <scope>IDENTIFICATION</scope>
</reference>
<evidence type="ECO:0000313" key="2">
    <source>
        <dbReference type="Proteomes" id="UP000095287"/>
    </source>
</evidence>
<dbReference type="AlphaFoldDB" id="A0A1I7Z366"/>
<evidence type="ECO:0000256" key="1">
    <source>
        <dbReference type="SAM" id="MobiDB-lite"/>
    </source>
</evidence>
<feature type="region of interest" description="Disordered" evidence="1">
    <location>
        <begin position="80"/>
        <end position="108"/>
    </location>
</feature>
<accession>A0A1I7Z366</accession>
<protein>
    <submittedName>
        <fullName evidence="3">PseudoU_synth_2 domain-containing protein</fullName>
    </submittedName>
</protein>
<feature type="compositionally biased region" description="Basic and acidic residues" evidence="1">
    <location>
        <begin position="84"/>
        <end position="96"/>
    </location>
</feature>